<organism evidence="1 2">
    <name type="scientific">Gossypium arboreum</name>
    <name type="common">Tree cotton</name>
    <name type="synonym">Gossypium nanking</name>
    <dbReference type="NCBI Taxonomy" id="29729"/>
    <lineage>
        <taxon>Eukaryota</taxon>
        <taxon>Viridiplantae</taxon>
        <taxon>Streptophyta</taxon>
        <taxon>Embryophyta</taxon>
        <taxon>Tracheophyta</taxon>
        <taxon>Spermatophyta</taxon>
        <taxon>Magnoliopsida</taxon>
        <taxon>eudicotyledons</taxon>
        <taxon>Gunneridae</taxon>
        <taxon>Pentapetalae</taxon>
        <taxon>rosids</taxon>
        <taxon>malvids</taxon>
        <taxon>Malvales</taxon>
        <taxon>Malvaceae</taxon>
        <taxon>Malvoideae</taxon>
        <taxon>Gossypium</taxon>
    </lineage>
</organism>
<protein>
    <submittedName>
        <fullName evidence="1">Uncharacterized protein</fullName>
    </submittedName>
</protein>
<evidence type="ECO:0000313" key="2">
    <source>
        <dbReference type="Proteomes" id="UP000032142"/>
    </source>
</evidence>
<gene>
    <name evidence="1" type="ORF">F383_35647</name>
</gene>
<comment type="caution">
    <text evidence="1">The sequence shown here is derived from an EMBL/GenBank/DDBJ whole genome shotgun (WGS) entry which is preliminary data.</text>
</comment>
<dbReference type="Proteomes" id="UP000032142">
    <property type="component" value="Unassembled WGS sequence"/>
</dbReference>
<reference evidence="2" key="1">
    <citation type="submission" date="2014-09" db="EMBL/GenBank/DDBJ databases">
        <authorList>
            <person name="Mudge J."/>
            <person name="Ramaraj T."/>
            <person name="Lindquist I.E."/>
            <person name="Bharti A.K."/>
            <person name="Sundararajan A."/>
            <person name="Cameron C.T."/>
            <person name="Woodward J.E."/>
            <person name="May G.D."/>
            <person name="Brubaker C."/>
            <person name="Broadhvest J."/>
            <person name="Wilkins T.A."/>
        </authorList>
    </citation>
    <scope>NUCLEOTIDE SEQUENCE</scope>
    <source>
        <strain evidence="2">cv. AKA8401</strain>
    </source>
</reference>
<dbReference type="EMBL" id="JRRC01505131">
    <property type="protein sequence ID" value="KHG08669.1"/>
    <property type="molecule type" value="Genomic_DNA"/>
</dbReference>
<sequence length="20" mass="2211">MGRGVLGYQSVTGPLQLFWT</sequence>
<keyword evidence="2" id="KW-1185">Reference proteome</keyword>
<accession>A0A0B0NA03</accession>
<proteinExistence type="predicted"/>
<evidence type="ECO:0000313" key="1">
    <source>
        <dbReference type="EMBL" id="KHG08669.1"/>
    </source>
</evidence>
<dbReference type="AlphaFoldDB" id="A0A0B0NA03"/>
<name>A0A0B0NA03_GOSAR</name>